<dbReference type="Pfam" id="PF08863">
    <property type="entry name" value="YolD"/>
    <property type="match status" value="1"/>
</dbReference>
<reference evidence="2" key="1">
    <citation type="submission" date="2017-11" db="EMBL/GenBank/DDBJ databases">
        <authorList>
            <person name="Zhu W."/>
        </authorList>
    </citation>
    <scope>NUCLEOTIDE SEQUENCE [LARGE SCALE GENOMIC DNA]</scope>
    <source>
        <strain evidence="2">CAU 1183</strain>
    </source>
</reference>
<protein>
    <recommendedName>
        <fullName evidence="3">YolD-like family protein</fullName>
    </recommendedName>
</protein>
<dbReference type="Proteomes" id="UP000257143">
    <property type="component" value="Unassembled WGS sequence"/>
</dbReference>
<evidence type="ECO:0008006" key="3">
    <source>
        <dbReference type="Google" id="ProtNLM"/>
    </source>
</evidence>
<organism evidence="1 2">
    <name type="scientific">Oceanobacillus arenosus</name>
    <dbReference type="NCBI Taxonomy" id="1229153"/>
    <lineage>
        <taxon>Bacteria</taxon>
        <taxon>Bacillati</taxon>
        <taxon>Bacillota</taxon>
        <taxon>Bacilli</taxon>
        <taxon>Bacillales</taxon>
        <taxon>Bacillaceae</taxon>
        <taxon>Oceanobacillus</taxon>
    </lineage>
</organism>
<evidence type="ECO:0000313" key="2">
    <source>
        <dbReference type="Proteomes" id="UP000257143"/>
    </source>
</evidence>
<keyword evidence="2" id="KW-1185">Reference proteome</keyword>
<dbReference type="RefSeq" id="WP_115771973.1">
    <property type="nucleotide sequence ID" value="NZ_PIOC01000010.1"/>
</dbReference>
<dbReference type="InterPro" id="IPR014962">
    <property type="entry name" value="YolD"/>
</dbReference>
<sequence>MMPEHANLLKEMWRQKEWKEKPMLDEQLINEINLKLQFALKDDLAIEVEYFQNHDYHKVKGKLLGVDTLLNYVGLEEKEIPLNSVTGAWID</sequence>
<dbReference type="AlphaFoldDB" id="A0A3D8PVI8"/>
<evidence type="ECO:0000313" key="1">
    <source>
        <dbReference type="EMBL" id="RDW20083.1"/>
    </source>
</evidence>
<dbReference type="OrthoDB" id="1644322at2"/>
<name>A0A3D8PVI8_9BACI</name>
<proteinExistence type="predicted"/>
<comment type="caution">
    <text evidence="1">The sequence shown here is derived from an EMBL/GenBank/DDBJ whole genome shotgun (WGS) entry which is preliminary data.</text>
</comment>
<dbReference type="EMBL" id="PIOC01000010">
    <property type="protein sequence ID" value="RDW20083.1"/>
    <property type="molecule type" value="Genomic_DNA"/>
</dbReference>
<gene>
    <name evidence="1" type="ORF">CWR48_04995</name>
</gene>
<accession>A0A3D8PVI8</accession>